<evidence type="ECO:0000256" key="3">
    <source>
        <dbReference type="ARBA" id="ARBA00023163"/>
    </source>
</evidence>
<dbReference type="InterPro" id="IPR036390">
    <property type="entry name" value="WH_DNA-bd_sf"/>
</dbReference>
<sequence>MVNTGSTKPQKTALLLAQRIVRDIEQQGLGPGQKLPPERSMMHSYETGRGTLRESLRFLELQGVLTLKPGPGGGPVIQKPTAGNLATTLALVLQFDDARHRVITEARSALEPLMARLAARRATPTRLLELQQTLADMEEGLDDTPAYLDANRRFHQAIAWSSDNSLFGFLLGAIDLTDHTVSVEQPIRRRQSVLRAHHRIYEAIAQGRPEVASEEMTAHMDEDQAWAEKKHPEVREQHITWP</sequence>
<dbReference type="Proteomes" id="UP001235712">
    <property type="component" value="Unassembled WGS sequence"/>
</dbReference>
<dbReference type="SMART" id="SM00895">
    <property type="entry name" value="FCD"/>
    <property type="match status" value="1"/>
</dbReference>
<dbReference type="InterPro" id="IPR036388">
    <property type="entry name" value="WH-like_DNA-bd_sf"/>
</dbReference>
<dbReference type="InterPro" id="IPR011711">
    <property type="entry name" value="GntR_C"/>
</dbReference>
<keyword evidence="6" id="KW-1185">Reference proteome</keyword>
<accession>A0ABT9P7T9</accession>
<evidence type="ECO:0000313" key="5">
    <source>
        <dbReference type="EMBL" id="MDP9828479.1"/>
    </source>
</evidence>
<dbReference type="Pfam" id="PF07729">
    <property type="entry name" value="FCD"/>
    <property type="match status" value="1"/>
</dbReference>
<dbReference type="EMBL" id="JAUSQZ010000001">
    <property type="protein sequence ID" value="MDP9828479.1"/>
    <property type="molecule type" value="Genomic_DNA"/>
</dbReference>
<dbReference type="SUPFAM" id="SSF46785">
    <property type="entry name" value="Winged helix' DNA-binding domain"/>
    <property type="match status" value="1"/>
</dbReference>
<name>A0ABT9P7T9_9ACTN</name>
<dbReference type="PANTHER" id="PTHR43537:SF5">
    <property type="entry name" value="UXU OPERON TRANSCRIPTIONAL REGULATOR"/>
    <property type="match status" value="1"/>
</dbReference>
<dbReference type="Gene3D" id="1.10.10.10">
    <property type="entry name" value="Winged helix-like DNA-binding domain superfamily/Winged helix DNA-binding domain"/>
    <property type="match status" value="1"/>
</dbReference>
<dbReference type="GO" id="GO:0003677">
    <property type="term" value="F:DNA binding"/>
    <property type="evidence" value="ECO:0007669"/>
    <property type="project" value="UniProtKB-KW"/>
</dbReference>
<dbReference type="SMART" id="SM00345">
    <property type="entry name" value="HTH_GNTR"/>
    <property type="match status" value="1"/>
</dbReference>
<evidence type="ECO:0000256" key="2">
    <source>
        <dbReference type="ARBA" id="ARBA00023125"/>
    </source>
</evidence>
<reference evidence="5 6" key="1">
    <citation type="submission" date="2023-07" db="EMBL/GenBank/DDBJ databases">
        <title>Sequencing the genomes of 1000 actinobacteria strains.</title>
        <authorList>
            <person name="Klenk H.-P."/>
        </authorList>
    </citation>
    <scope>NUCLEOTIDE SEQUENCE [LARGE SCALE GENOMIC DNA]</scope>
    <source>
        <strain evidence="5 6">DSM 44388</strain>
    </source>
</reference>
<dbReference type="Pfam" id="PF00392">
    <property type="entry name" value="GntR"/>
    <property type="match status" value="1"/>
</dbReference>
<organism evidence="5 6">
    <name type="scientific">Kineosporia succinea</name>
    <dbReference type="NCBI Taxonomy" id="84632"/>
    <lineage>
        <taxon>Bacteria</taxon>
        <taxon>Bacillati</taxon>
        <taxon>Actinomycetota</taxon>
        <taxon>Actinomycetes</taxon>
        <taxon>Kineosporiales</taxon>
        <taxon>Kineosporiaceae</taxon>
        <taxon>Kineosporia</taxon>
    </lineage>
</organism>
<feature type="domain" description="HTH gntR-type" evidence="4">
    <location>
        <begin position="10"/>
        <end position="80"/>
    </location>
</feature>
<dbReference type="InterPro" id="IPR000524">
    <property type="entry name" value="Tscrpt_reg_HTH_GntR"/>
</dbReference>
<evidence type="ECO:0000313" key="6">
    <source>
        <dbReference type="Proteomes" id="UP001235712"/>
    </source>
</evidence>
<dbReference type="SUPFAM" id="SSF48008">
    <property type="entry name" value="GntR ligand-binding domain-like"/>
    <property type="match status" value="1"/>
</dbReference>
<keyword evidence="1" id="KW-0805">Transcription regulation</keyword>
<protein>
    <submittedName>
        <fullName evidence="5">DNA-binding FadR family transcriptional regulator</fullName>
    </submittedName>
</protein>
<keyword evidence="3" id="KW-0804">Transcription</keyword>
<dbReference type="PROSITE" id="PS50949">
    <property type="entry name" value="HTH_GNTR"/>
    <property type="match status" value="1"/>
</dbReference>
<gene>
    <name evidence="5" type="ORF">J2S57_004228</name>
</gene>
<dbReference type="InterPro" id="IPR008920">
    <property type="entry name" value="TF_FadR/GntR_C"/>
</dbReference>
<dbReference type="Gene3D" id="1.20.120.530">
    <property type="entry name" value="GntR ligand-binding domain-like"/>
    <property type="match status" value="1"/>
</dbReference>
<comment type="caution">
    <text evidence="5">The sequence shown here is derived from an EMBL/GenBank/DDBJ whole genome shotgun (WGS) entry which is preliminary data.</text>
</comment>
<dbReference type="PANTHER" id="PTHR43537">
    <property type="entry name" value="TRANSCRIPTIONAL REGULATOR, GNTR FAMILY"/>
    <property type="match status" value="1"/>
</dbReference>
<proteinExistence type="predicted"/>
<evidence type="ECO:0000256" key="1">
    <source>
        <dbReference type="ARBA" id="ARBA00023015"/>
    </source>
</evidence>
<dbReference type="RefSeq" id="WP_307245699.1">
    <property type="nucleotide sequence ID" value="NZ_JAUSQZ010000001.1"/>
</dbReference>
<evidence type="ECO:0000259" key="4">
    <source>
        <dbReference type="PROSITE" id="PS50949"/>
    </source>
</evidence>
<keyword evidence="2 5" id="KW-0238">DNA-binding</keyword>